<evidence type="ECO:0000256" key="11">
    <source>
        <dbReference type="SAM" id="Phobius"/>
    </source>
</evidence>
<keyword evidence="6 11" id="KW-0812">Transmembrane</keyword>
<evidence type="ECO:0000256" key="2">
    <source>
        <dbReference type="ARBA" id="ARBA00007379"/>
    </source>
</evidence>
<feature type="domain" description="FtsX extracellular" evidence="13">
    <location>
        <begin position="67"/>
        <end position="173"/>
    </location>
</feature>
<feature type="transmembrane region" description="Helical" evidence="11">
    <location>
        <begin position="241"/>
        <end position="264"/>
    </location>
</feature>
<dbReference type="InterPro" id="IPR003838">
    <property type="entry name" value="ABC3_permease_C"/>
</dbReference>
<keyword evidence="7 11" id="KW-1133">Transmembrane helix</keyword>
<dbReference type="InterPro" id="IPR058204">
    <property type="entry name" value="FtsX_firmicutes-type"/>
</dbReference>
<feature type="transmembrane region" description="Helical" evidence="11">
    <location>
        <begin position="193"/>
        <end position="213"/>
    </location>
</feature>
<evidence type="ECO:0000313" key="14">
    <source>
        <dbReference type="EMBL" id="EDT46846.1"/>
    </source>
</evidence>
<dbReference type="NCBIfam" id="NF038347">
    <property type="entry name" value="FtsX_Gpos"/>
    <property type="match status" value="1"/>
</dbReference>
<dbReference type="InterPro" id="IPR004513">
    <property type="entry name" value="FtsX"/>
</dbReference>
<dbReference type="PANTHER" id="PTHR47755:SF1">
    <property type="entry name" value="CELL DIVISION PROTEIN FTSX"/>
    <property type="match status" value="1"/>
</dbReference>
<comment type="subcellular location">
    <subcellularLocation>
        <location evidence="1">Cell membrane</location>
        <topology evidence="1">Multi-pass membrane protein</topology>
    </subcellularLocation>
</comment>
<dbReference type="Proteomes" id="UP000005602">
    <property type="component" value="Unassembled WGS sequence"/>
</dbReference>
<evidence type="ECO:0000256" key="10">
    <source>
        <dbReference type="PIRNR" id="PIRNR003097"/>
    </source>
</evidence>
<evidence type="ECO:0000256" key="5">
    <source>
        <dbReference type="ARBA" id="ARBA00022618"/>
    </source>
</evidence>
<dbReference type="EMBL" id="ABJK02000022">
    <property type="protein sequence ID" value="EDT46846.1"/>
    <property type="molecule type" value="Genomic_DNA"/>
</dbReference>
<evidence type="ECO:0000256" key="3">
    <source>
        <dbReference type="ARBA" id="ARBA00021907"/>
    </source>
</evidence>
<reference evidence="14" key="2">
    <citation type="submission" date="2013-09" db="EMBL/GenBank/DDBJ databases">
        <title>Draft genome sequence of Streptococcus infantarius subsp. infantarius ATCC BAA-102.</title>
        <authorList>
            <person name="Sudarsanam P."/>
            <person name="Ley R."/>
            <person name="Guruge J."/>
            <person name="Turnbaugh P.J."/>
            <person name="Mahowald M."/>
            <person name="Liep D."/>
            <person name="Gordon J."/>
        </authorList>
    </citation>
    <scope>NUCLEOTIDE SEQUENCE</scope>
    <source>
        <strain evidence="14">ATCC BAA-102</strain>
    </source>
</reference>
<keyword evidence="9 10" id="KW-0131">Cell cycle</keyword>
<comment type="caution">
    <text evidence="14">The sequence shown here is derived from an EMBL/GenBank/DDBJ whole genome shotgun (WGS) entry which is preliminary data.</text>
</comment>
<reference evidence="14" key="1">
    <citation type="submission" date="2008-03" db="EMBL/GenBank/DDBJ databases">
        <authorList>
            <person name="Fulton L."/>
            <person name="Clifton S."/>
            <person name="Fulton B."/>
            <person name="Xu J."/>
            <person name="Minx P."/>
            <person name="Pepin K.H."/>
            <person name="Johnson M."/>
            <person name="Thiruvilangam P."/>
            <person name="Bhonagiri V."/>
            <person name="Nash W.E."/>
            <person name="Mardis E.R."/>
            <person name="Wilson R.K."/>
        </authorList>
    </citation>
    <scope>NUCLEOTIDE SEQUENCE [LARGE SCALE GENOMIC DNA]</scope>
    <source>
        <strain evidence="14">ATCC BAA-102</strain>
    </source>
</reference>
<feature type="transmembrane region" description="Helical" evidence="11">
    <location>
        <begin position="288"/>
        <end position="310"/>
    </location>
</feature>
<dbReference type="PIRSF" id="PIRSF003097">
    <property type="entry name" value="FtsX"/>
    <property type="match status" value="1"/>
</dbReference>
<dbReference type="Pfam" id="PF02687">
    <property type="entry name" value="FtsX"/>
    <property type="match status" value="1"/>
</dbReference>
<evidence type="ECO:0000256" key="8">
    <source>
        <dbReference type="ARBA" id="ARBA00023136"/>
    </source>
</evidence>
<evidence type="ECO:0000256" key="7">
    <source>
        <dbReference type="ARBA" id="ARBA00022989"/>
    </source>
</evidence>
<keyword evidence="8 10" id="KW-0472">Membrane</keyword>
<keyword evidence="15" id="KW-1185">Reference proteome</keyword>
<evidence type="ECO:0000256" key="9">
    <source>
        <dbReference type="ARBA" id="ARBA00023306"/>
    </source>
</evidence>
<evidence type="ECO:0000259" key="13">
    <source>
        <dbReference type="Pfam" id="PF18075"/>
    </source>
</evidence>
<evidence type="ECO:0000259" key="12">
    <source>
        <dbReference type="Pfam" id="PF02687"/>
    </source>
</evidence>
<sequence>MKRKENTDIMIRHFFRHLWESIKSLKRNIWMTIASVSSVAITLTLVGIFAAVLLNIEKIAQGIENNIQISVYLDVNSADNSETKTNEVGETVQNDAYHQVYDQINALSGVKSVTFSSKDDQLAKLKETYGDDWAMFDGDSNPLQDVYVVEATSASKVKKLANKISKIEGVESVNYGGSNSDQLFKISKFIRTWGVAGTVLLVVVAIFLISNTIRMTIMSRHRDIEIMRLVGAKNSYIRGPFFFEGAWVGLLGAIVPSIIIYFGYKAVYASVNPQFEVQGLTLYPADTFLPMIIGGMFVVGILIGSLGSVISMRRYLKI</sequence>
<dbReference type="Pfam" id="PF18075">
    <property type="entry name" value="FtsX_ECD"/>
    <property type="match status" value="1"/>
</dbReference>
<dbReference type="PANTHER" id="PTHR47755">
    <property type="entry name" value="CELL DIVISION PROTEIN FTSX"/>
    <property type="match status" value="1"/>
</dbReference>
<keyword evidence="4 10" id="KW-1003">Cell membrane</keyword>
<accession>A0ABP2DF48</accession>
<evidence type="ECO:0000256" key="4">
    <source>
        <dbReference type="ARBA" id="ARBA00022475"/>
    </source>
</evidence>
<feature type="domain" description="ABC3 transporter permease C-terminal" evidence="12">
    <location>
        <begin position="198"/>
        <end position="318"/>
    </location>
</feature>
<protein>
    <recommendedName>
        <fullName evidence="3 10">Cell division protein FtsX</fullName>
    </recommendedName>
</protein>
<organism evidence="14 15">
    <name type="scientific">Streptococcus infantarius subsp. infantarius ATCC BAA-102</name>
    <dbReference type="NCBI Taxonomy" id="471872"/>
    <lineage>
        <taxon>Bacteria</taxon>
        <taxon>Bacillati</taxon>
        <taxon>Bacillota</taxon>
        <taxon>Bacilli</taxon>
        <taxon>Lactobacillales</taxon>
        <taxon>Streptococcaceae</taxon>
        <taxon>Streptococcus</taxon>
    </lineage>
</organism>
<comment type="similarity">
    <text evidence="2 10">Belongs to the ABC-4 integral membrane protein family. FtsX subfamily.</text>
</comment>
<evidence type="ECO:0000313" key="15">
    <source>
        <dbReference type="Proteomes" id="UP000005602"/>
    </source>
</evidence>
<proteinExistence type="inferred from homology"/>
<name>A0ABP2DF48_9STRE</name>
<evidence type="ECO:0000256" key="1">
    <source>
        <dbReference type="ARBA" id="ARBA00004651"/>
    </source>
</evidence>
<feature type="transmembrane region" description="Helical" evidence="11">
    <location>
        <begin position="29"/>
        <end position="54"/>
    </location>
</feature>
<comment type="function">
    <text evidence="10">Part of the ABC transporter FtsEX involved in asymmetric cellular division facilitating the initiation of sporulation.</text>
</comment>
<evidence type="ECO:0000256" key="6">
    <source>
        <dbReference type="ARBA" id="ARBA00022692"/>
    </source>
</evidence>
<dbReference type="Gene3D" id="3.30.70.3040">
    <property type="match status" value="1"/>
</dbReference>
<keyword evidence="5 10" id="KW-0132">Cell division</keyword>
<gene>
    <name evidence="14" type="ORF">STRINF_01851</name>
</gene>
<dbReference type="InterPro" id="IPR040690">
    <property type="entry name" value="FtsX_ECD"/>
</dbReference>